<dbReference type="RefSeq" id="WP_116173346.1">
    <property type="nucleotide sequence ID" value="NZ_CP144375.1"/>
</dbReference>
<keyword evidence="2" id="KW-1185">Reference proteome</keyword>
<dbReference type="InterPro" id="IPR036291">
    <property type="entry name" value="NAD(P)-bd_dom_sf"/>
</dbReference>
<dbReference type="EMBL" id="QUNO01000002">
    <property type="protein sequence ID" value="REH54259.1"/>
    <property type="molecule type" value="Genomic_DNA"/>
</dbReference>
<dbReference type="InterPro" id="IPR003462">
    <property type="entry name" value="ODC_Mu_crystall"/>
</dbReference>
<gene>
    <name evidence="1" type="ORF">BCF44_102491</name>
</gene>
<organism evidence="1 2">
    <name type="scientific">Kutzneria buriramensis</name>
    <dbReference type="NCBI Taxonomy" id="1045776"/>
    <lineage>
        <taxon>Bacteria</taxon>
        <taxon>Bacillati</taxon>
        <taxon>Actinomycetota</taxon>
        <taxon>Actinomycetes</taxon>
        <taxon>Pseudonocardiales</taxon>
        <taxon>Pseudonocardiaceae</taxon>
        <taxon>Kutzneria</taxon>
    </lineage>
</organism>
<sequence>MLFLSAAEVESLLDPDAAIASQRRAFAALAGGAVDLPHKIMHPSGFDDSVVFCYAARMSGDTGAVAKVGSINPGNAARGLASIHALVIAFDPVTGEPVAAMDGGAVTTLRTAAGSAVAVDALAARTASTLAVIGSGVQAKAHARAISRVRNLTDVRIWSPSERRVRTAAELGARAVDSAEEAVAGADIVATCTLSREPVVRGAWLAPGATVVSVGSFEPTRREVDEELVRRAAAVVVDDPETAAGHAGPVIGVVAKADLVALGDVIAGLRSPRTSPADVIFYNSTGLGVQDAAAAWAVVDAHRSDAGRDSR</sequence>
<dbReference type="Gene3D" id="3.40.50.720">
    <property type="entry name" value="NAD(P)-binding Rossmann-like Domain"/>
    <property type="match status" value="1"/>
</dbReference>
<dbReference type="AlphaFoldDB" id="A0A3E0I6B0"/>
<reference evidence="1 2" key="1">
    <citation type="submission" date="2018-08" db="EMBL/GenBank/DDBJ databases">
        <title>Genomic Encyclopedia of Archaeal and Bacterial Type Strains, Phase II (KMG-II): from individual species to whole genera.</title>
        <authorList>
            <person name="Goeker M."/>
        </authorList>
    </citation>
    <scope>NUCLEOTIDE SEQUENCE [LARGE SCALE GENOMIC DNA]</scope>
    <source>
        <strain evidence="1 2">DSM 45791</strain>
    </source>
</reference>
<comment type="caution">
    <text evidence="1">The sequence shown here is derived from an EMBL/GenBank/DDBJ whole genome shotgun (WGS) entry which is preliminary data.</text>
</comment>
<evidence type="ECO:0000313" key="2">
    <source>
        <dbReference type="Proteomes" id="UP000256269"/>
    </source>
</evidence>
<evidence type="ECO:0000313" key="1">
    <source>
        <dbReference type="EMBL" id="REH54259.1"/>
    </source>
</evidence>
<accession>A0A3E0I6B0</accession>
<dbReference type="PIRSF" id="PIRSF001439">
    <property type="entry name" value="CryM"/>
    <property type="match status" value="1"/>
</dbReference>
<proteinExistence type="predicted"/>
<dbReference type="PANTHER" id="PTHR13812:SF19">
    <property type="entry name" value="KETIMINE REDUCTASE MU-CRYSTALLIN"/>
    <property type="match status" value="1"/>
</dbReference>
<name>A0A3E0I6B0_9PSEU</name>
<dbReference type="GO" id="GO:0005737">
    <property type="term" value="C:cytoplasm"/>
    <property type="evidence" value="ECO:0007669"/>
    <property type="project" value="TreeGrafter"/>
</dbReference>
<dbReference type="Pfam" id="PF02423">
    <property type="entry name" value="OCD_Mu_crystall"/>
    <property type="match status" value="1"/>
</dbReference>
<dbReference type="OrthoDB" id="3812704at2"/>
<dbReference type="Proteomes" id="UP000256269">
    <property type="component" value="Unassembled WGS sequence"/>
</dbReference>
<dbReference type="PANTHER" id="PTHR13812">
    <property type="entry name" value="KETIMINE REDUCTASE MU-CRYSTALLIN"/>
    <property type="match status" value="1"/>
</dbReference>
<protein>
    <submittedName>
        <fullName evidence="1">Ornithine cyclodeaminase</fullName>
    </submittedName>
</protein>
<dbReference type="SUPFAM" id="SSF51735">
    <property type="entry name" value="NAD(P)-binding Rossmann-fold domains"/>
    <property type="match status" value="1"/>
</dbReference>
<dbReference type="InterPro" id="IPR023401">
    <property type="entry name" value="ODC_N"/>
</dbReference>
<dbReference type="Gene3D" id="3.30.1780.10">
    <property type="entry name" value="ornithine cyclodeaminase, domain 1"/>
    <property type="match status" value="1"/>
</dbReference>